<comment type="subcellular location">
    <subcellularLocation>
        <location evidence="1">Membrane</location>
        <topology evidence="1">Multi-pass membrane protein</topology>
    </subcellularLocation>
</comment>
<dbReference type="InterPro" id="IPR036259">
    <property type="entry name" value="MFS_trans_sf"/>
</dbReference>
<protein>
    <recommendedName>
        <fullName evidence="6">Major facilitator superfamily (MFS) profile domain-containing protein</fullName>
    </recommendedName>
</protein>
<feature type="transmembrane region" description="Helical" evidence="5">
    <location>
        <begin position="27"/>
        <end position="49"/>
    </location>
</feature>
<keyword evidence="3 5" id="KW-1133">Transmembrane helix</keyword>
<feature type="transmembrane region" description="Helical" evidence="5">
    <location>
        <begin position="70"/>
        <end position="91"/>
    </location>
</feature>
<dbReference type="PANTHER" id="PTHR23501">
    <property type="entry name" value="MAJOR FACILITATOR SUPERFAMILY"/>
    <property type="match status" value="1"/>
</dbReference>
<dbReference type="GO" id="GO:0000329">
    <property type="term" value="C:fungal-type vacuole membrane"/>
    <property type="evidence" value="ECO:0007669"/>
    <property type="project" value="TreeGrafter"/>
</dbReference>
<dbReference type="OrthoDB" id="3437016at2759"/>
<feature type="domain" description="Major facilitator superfamily (MFS) profile" evidence="6">
    <location>
        <begin position="1"/>
        <end position="312"/>
    </location>
</feature>
<keyword evidence="8" id="KW-1185">Reference proteome</keyword>
<feature type="transmembrane region" description="Helical" evidence="5">
    <location>
        <begin position="227"/>
        <end position="256"/>
    </location>
</feature>
<feature type="transmembrane region" description="Helical" evidence="5">
    <location>
        <begin position="170"/>
        <end position="191"/>
    </location>
</feature>
<dbReference type="PROSITE" id="PS50850">
    <property type="entry name" value="MFS"/>
    <property type="match status" value="1"/>
</dbReference>
<dbReference type="Gene3D" id="1.20.1250.20">
    <property type="entry name" value="MFS general substrate transporter like domains"/>
    <property type="match status" value="1"/>
</dbReference>
<comment type="caution">
    <text evidence="7">The sequence shown here is derived from an EMBL/GenBank/DDBJ whole genome shotgun (WGS) entry which is preliminary data.</text>
</comment>
<evidence type="ECO:0000256" key="5">
    <source>
        <dbReference type="SAM" id="Phobius"/>
    </source>
</evidence>
<organism evidence="7 8">
    <name type="scientific">Asterophora parasitica</name>
    <dbReference type="NCBI Taxonomy" id="117018"/>
    <lineage>
        <taxon>Eukaryota</taxon>
        <taxon>Fungi</taxon>
        <taxon>Dikarya</taxon>
        <taxon>Basidiomycota</taxon>
        <taxon>Agaricomycotina</taxon>
        <taxon>Agaricomycetes</taxon>
        <taxon>Agaricomycetidae</taxon>
        <taxon>Agaricales</taxon>
        <taxon>Tricholomatineae</taxon>
        <taxon>Lyophyllaceae</taxon>
        <taxon>Asterophora</taxon>
    </lineage>
</organism>
<keyword evidence="2 5" id="KW-0812">Transmembrane</keyword>
<feature type="transmembrane region" description="Helical" evidence="5">
    <location>
        <begin position="97"/>
        <end position="113"/>
    </location>
</feature>
<feature type="transmembrane region" description="Helical" evidence="5">
    <location>
        <begin position="134"/>
        <end position="158"/>
    </location>
</feature>
<evidence type="ECO:0000313" key="7">
    <source>
        <dbReference type="EMBL" id="KAG5643966.1"/>
    </source>
</evidence>
<dbReference type="InterPro" id="IPR011701">
    <property type="entry name" value="MFS"/>
</dbReference>
<evidence type="ECO:0000256" key="3">
    <source>
        <dbReference type="ARBA" id="ARBA00022989"/>
    </source>
</evidence>
<feature type="transmembrane region" description="Helical" evidence="5">
    <location>
        <begin position="268"/>
        <end position="290"/>
    </location>
</feature>
<evidence type="ECO:0000256" key="4">
    <source>
        <dbReference type="ARBA" id="ARBA00023136"/>
    </source>
</evidence>
<dbReference type="SUPFAM" id="SSF103473">
    <property type="entry name" value="MFS general substrate transporter"/>
    <property type="match status" value="1"/>
</dbReference>
<accession>A0A9P7KDK8</accession>
<gene>
    <name evidence="7" type="ORF">DXG03_009317</name>
</gene>
<keyword evidence="4 5" id="KW-0472">Membrane</keyword>
<dbReference type="Proteomes" id="UP000775547">
    <property type="component" value="Unassembled WGS sequence"/>
</dbReference>
<evidence type="ECO:0000256" key="2">
    <source>
        <dbReference type="ARBA" id="ARBA00022692"/>
    </source>
</evidence>
<dbReference type="EMBL" id="JABCKV010000088">
    <property type="protein sequence ID" value="KAG5643966.1"/>
    <property type="molecule type" value="Genomic_DNA"/>
</dbReference>
<dbReference type="AlphaFoldDB" id="A0A9P7KDK8"/>
<feature type="transmembrane region" description="Helical" evidence="5">
    <location>
        <begin position="198"/>
        <end position="221"/>
    </location>
</feature>
<dbReference type="Pfam" id="PF07690">
    <property type="entry name" value="MFS_1"/>
    <property type="match status" value="1"/>
</dbReference>
<evidence type="ECO:0000256" key="1">
    <source>
        <dbReference type="ARBA" id="ARBA00004141"/>
    </source>
</evidence>
<evidence type="ECO:0000259" key="6">
    <source>
        <dbReference type="PROSITE" id="PS50850"/>
    </source>
</evidence>
<name>A0A9P7KDK8_9AGAR</name>
<proteinExistence type="predicted"/>
<evidence type="ECO:0000313" key="8">
    <source>
        <dbReference type="Proteomes" id="UP000775547"/>
    </source>
</evidence>
<dbReference type="GO" id="GO:0015174">
    <property type="term" value="F:basic amino acid transmembrane transporter activity"/>
    <property type="evidence" value="ECO:0007669"/>
    <property type="project" value="TreeGrafter"/>
</dbReference>
<dbReference type="PANTHER" id="PTHR23501:SF84">
    <property type="entry name" value="VACUOLAR MEMBRANE AMINO ACID UPTAKE TRANSPORTER FNX2"/>
    <property type="match status" value="1"/>
</dbReference>
<sequence length="312" mass="32364">MNIVWTVGSASGAPLGGFLADSIGWRWAFLMQVPIAILAFIAVSLALHLPKVDNSDVYAKLKRIDFAGSLALILTIFTLLVGLDSGGNISWSDPKTLIALGSSLTCFLLFGVIETRLATEPIAPKRIIFNQSLIAGYLVNFFEVAAAMSLTFHVSLYLQVVQGKTASAAGLWLVLGVAGGMIGSLTGGLTIQATGRFYLITVGSYALQFLGTSVVGLSTGILMHSVIFLGAGLFVSTLGNGSGVTTSLIALIANAGKADQAIATAVSYLFRSLGAVVGISVGSTIVQGALQTYLRKHLAGMDVEEACPSCPS</sequence>
<dbReference type="InterPro" id="IPR020846">
    <property type="entry name" value="MFS_dom"/>
</dbReference>
<reference evidence="7" key="2">
    <citation type="submission" date="2021-10" db="EMBL/GenBank/DDBJ databases">
        <title>Phylogenomics reveals ancestral predisposition of the termite-cultivated fungus Termitomyces towards a domesticated lifestyle.</title>
        <authorList>
            <person name="Auxier B."/>
            <person name="Grum-Grzhimaylo A."/>
            <person name="Cardenas M.E."/>
            <person name="Lodge J.D."/>
            <person name="Laessoe T."/>
            <person name="Pedersen O."/>
            <person name="Smith M.E."/>
            <person name="Kuyper T.W."/>
            <person name="Franco-Molano E.A."/>
            <person name="Baroni T.J."/>
            <person name="Aanen D.K."/>
        </authorList>
    </citation>
    <scope>NUCLEOTIDE SEQUENCE</scope>
    <source>
        <strain evidence="7">AP01</strain>
        <tissue evidence="7">Mycelium</tissue>
    </source>
</reference>
<reference evidence="7" key="1">
    <citation type="submission" date="2020-07" db="EMBL/GenBank/DDBJ databases">
        <authorList>
            <person name="Nieuwenhuis M."/>
            <person name="Van De Peppel L.J.J."/>
        </authorList>
    </citation>
    <scope>NUCLEOTIDE SEQUENCE</scope>
    <source>
        <strain evidence="7">AP01</strain>
        <tissue evidence="7">Mycelium</tissue>
    </source>
</reference>